<geneLocation type="plasmid" evidence="1">
    <name>pAA1</name>
</geneLocation>
<evidence type="ECO:0000313" key="1">
    <source>
        <dbReference type="EMBL" id="AAS20023.1"/>
    </source>
</evidence>
<sequence>MVLLWAARKQVWSGEGKEKLFQVLLVHRCVFLDDALLEARGDDGEPGPVECLRYGCELGDDVLAVPAFFKHAGDRGQLALGSLQTIDDRGEF</sequence>
<organism evidence="1">
    <name type="scientific">Paenarthrobacter aurescens</name>
    <name type="common">Arthrobacter aurescens</name>
    <dbReference type="NCBI Taxonomy" id="43663"/>
    <lineage>
        <taxon>Bacteria</taxon>
        <taxon>Bacillati</taxon>
        <taxon>Actinomycetota</taxon>
        <taxon>Actinomycetes</taxon>
        <taxon>Micrococcales</taxon>
        <taxon>Micrococcaceae</taxon>
        <taxon>Paenarthrobacter</taxon>
    </lineage>
</organism>
<accession>Q6SKE8</accession>
<name>Q6SKE8_PAEAU</name>
<protein>
    <submittedName>
        <fullName evidence="1">Uncharacterized protein</fullName>
    </submittedName>
</protein>
<proteinExistence type="predicted"/>
<dbReference type="EMBL" id="AY456696">
    <property type="protein sequence ID" value="AAS20023.1"/>
    <property type="molecule type" value="Genomic_DNA"/>
</dbReference>
<dbReference type="AlphaFoldDB" id="Q6SKE8"/>
<reference evidence="1" key="1">
    <citation type="journal article" date="2004" name="Appl. Environ. Microbiol.">
        <title>Arthrobacter aurescens TC1 atrazine catabolism genes trzN, atzB, and atzC are linked on a 160-kilobase region and are functional in Escherichia coli.</title>
        <authorList>
            <person name="Sajjaphan K."/>
            <person name="Shapir N."/>
            <person name="Wackett L.P."/>
            <person name="Palmer M."/>
            <person name="Blackmon B."/>
            <person name="Tomkins J."/>
            <person name="Sadowsky M.J."/>
        </authorList>
    </citation>
    <scope>NUCLEOTIDE SEQUENCE</scope>
    <source>
        <strain evidence="1">TC1</strain>
        <plasmid evidence="1">pAA1</plasmid>
    </source>
</reference>
<keyword evidence="1" id="KW-0614">Plasmid</keyword>